<proteinExistence type="predicted"/>
<organism evidence="1 2">
    <name type="scientific">Rhabditophanes sp. KR3021</name>
    <dbReference type="NCBI Taxonomy" id="114890"/>
    <lineage>
        <taxon>Eukaryota</taxon>
        <taxon>Metazoa</taxon>
        <taxon>Ecdysozoa</taxon>
        <taxon>Nematoda</taxon>
        <taxon>Chromadorea</taxon>
        <taxon>Rhabditida</taxon>
        <taxon>Tylenchina</taxon>
        <taxon>Panagrolaimomorpha</taxon>
        <taxon>Strongyloidoidea</taxon>
        <taxon>Alloionematidae</taxon>
        <taxon>Rhabditophanes</taxon>
    </lineage>
</organism>
<protein>
    <submittedName>
        <fullName evidence="2">RING-type domain-containing protein</fullName>
    </submittedName>
</protein>
<evidence type="ECO:0000313" key="1">
    <source>
        <dbReference type="Proteomes" id="UP000095286"/>
    </source>
</evidence>
<dbReference type="Proteomes" id="UP000095286">
    <property type="component" value="Unplaced"/>
</dbReference>
<dbReference type="WBParaSite" id="RSKR_0000008750.1">
    <property type="protein sequence ID" value="RSKR_0000008750.1"/>
    <property type="gene ID" value="RSKR_0000008750"/>
</dbReference>
<accession>A0AC35TFP9</accession>
<reference evidence="2" key="1">
    <citation type="submission" date="2016-11" db="UniProtKB">
        <authorList>
            <consortium name="WormBaseParasite"/>
        </authorList>
    </citation>
    <scope>IDENTIFICATION</scope>
    <source>
        <strain evidence="2">KR3021</strain>
    </source>
</reference>
<sequence>MLSQLFTCPICLDLLLLPTIIQCGHTFCKSCISDALTLNENCCLCRKKSHGHLISNSNLQAIIEHLLESGGSLNGISFDLYQQKKKESIEEMKLKNSARLVIFELLNESKDSCFELVQLRSLFTKHQSKLPPFTDKLLDAVRKEIFYNNGSYLSVKDVDDNIIVTRNNK</sequence>
<name>A0AC35TFP9_9BILA</name>
<evidence type="ECO:0000313" key="2">
    <source>
        <dbReference type="WBParaSite" id="RSKR_0000008750.1"/>
    </source>
</evidence>